<evidence type="ECO:0000313" key="3">
    <source>
        <dbReference type="Proteomes" id="UP000180235"/>
    </source>
</evidence>
<evidence type="ECO:0000256" key="1">
    <source>
        <dbReference type="SAM" id="Phobius"/>
    </source>
</evidence>
<feature type="transmembrane region" description="Helical" evidence="1">
    <location>
        <begin position="7"/>
        <end position="28"/>
    </location>
</feature>
<gene>
    <name evidence="2" type="ORF">GlitD10_0702</name>
</gene>
<protein>
    <submittedName>
        <fullName evidence="2">Uncharacterized protein</fullName>
    </submittedName>
</protein>
<dbReference type="RefSeq" id="WP_071453676.1">
    <property type="nucleotide sequence ID" value="NZ_CP017675.1"/>
</dbReference>
<dbReference type="EMBL" id="CP017675">
    <property type="protein sequence ID" value="APB33016.1"/>
    <property type="molecule type" value="Genomic_DNA"/>
</dbReference>
<dbReference type="KEGG" id="glt:GlitD10_0702"/>
<keyword evidence="1" id="KW-0472">Membrane</keyword>
<dbReference type="STRING" id="1188229.GlitD10_0702"/>
<organism evidence="2 3">
    <name type="scientific">Gloeomargarita lithophora Alchichica-D10</name>
    <dbReference type="NCBI Taxonomy" id="1188229"/>
    <lineage>
        <taxon>Bacteria</taxon>
        <taxon>Bacillati</taxon>
        <taxon>Cyanobacteriota</taxon>
        <taxon>Cyanophyceae</taxon>
        <taxon>Gloeomargaritales</taxon>
        <taxon>Gloeomargaritaceae</taxon>
        <taxon>Gloeomargarita</taxon>
    </lineage>
</organism>
<dbReference type="Proteomes" id="UP000180235">
    <property type="component" value="Chromosome"/>
</dbReference>
<proteinExistence type="predicted"/>
<evidence type="ECO:0000313" key="2">
    <source>
        <dbReference type="EMBL" id="APB33016.1"/>
    </source>
</evidence>
<keyword evidence="1" id="KW-0812">Transmembrane</keyword>
<dbReference type="AlphaFoldDB" id="A0A1J0AAQ5"/>
<feature type="transmembrane region" description="Helical" evidence="1">
    <location>
        <begin position="34"/>
        <end position="54"/>
    </location>
</feature>
<dbReference type="OrthoDB" id="486490at2"/>
<keyword evidence="1" id="KW-1133">Transmembrane helix</keyword>
<keyword evidence="3" id="KW-1185">Reference proteome</keyword>
<name>A0A1J0AAQ5_9CYAN</name>
<sequence>MIQGNGWRFWLGWLFVLFLLSSLGLGWLVRGLSLLMLLVILTPTLLTLGLRWWLSRNLVTGACPVCGFGVQGVTHTPTQCPHCGERLQVTGGQFVRFTPPGIVDVSAVEVPESKN</sequence>
<reference evidence="2 3" key="1">
    <citation type="submission" date="2016-10" db="EMBL/GenBank/DDBJ databases">
        <title>Description of Gloeomargarita lithophora gen. nov., sp. nov., a thylakoid-bearing basal-branching cyanobacterium with intracellular carbonates, and proposal for Gloeomargaritales ord. nov.</title>
        <authorList>
            <person name="Moreira D."/>
            <person name="Tavera R."/>
            <person name="Benzerara K."/>
            <person name="Skouri-Panet F."/>
            <person name="Couradeau E."/>
            <person name="Gerard E."/>
            <person name="Loussert C."/>
            <person name="Novelo E."/>
            <person name="Zivanovic Y."/>
            <person name="Lopez-Garcia P."/>
        </authorList>
    </citation>
    <scope>NUCLEOTIDE SEQUENCE [LARGE SCALE GENOMIC DNA]</scope>
    <source>
        <strain evidence="2 3">D10</strain>
    </source>
</reference>
<accession>A0A1J0AAQ5</accession>